<evidence type="ECO:0000256" key="8">
    <source>
        <dbReference type="ARBA" id="ARBA00022989"/>
    </source>
</evidence>
<evidence type="ECO:0000256" key="4">
    <source>
        <dbReference type="ARBA" id="ARBA00022692"/>
    </source>
</evidence>
<accession>A0AB39VKA5</accession>
<dbReference type="EMBL" id="CP165644">
    <property type="protein sequence ID" value="XDU67695.1"/>
    <property type="molecule type" value="Genomic_DNA"/>
</dbReference>
<feature type="transmembrane region" description="Helical" evidence="12">
    <location>
        <begin position="51"/>
        <end position="70"/>
    </location>
</feature>
<evidence type="ECO:0000256" key="3">
    <source>
        <dbReference type="ARBA" id="ARBA00022538"/>
    </source>
</evidence>
<dbReference type="PANTHER" id="PTHR11537:SF254">
    <property type="entry name" value="POTASSIUM VOLTAGE-GATED CHANNEL PROTEIN SHAB"/>
    <property type="match status" value="1"/>
</dbReference>
<keyword evidence="10 12" id="KW-0472">Membrane</keyword>
<feature type="domain" description="Ion transport" evidence="13">
    <location>
        <begin position="22"/>
        <end position="223"/>
    </location>
</feature>
<dbReference type="InterPro" id="IPR027359">
    <property type="entry name" value="Volt_channel_dom_sf"/>
</dbReference>
<evidence type="ECO:0000256" key="12">
    <source>
        <dbReference type="SAM" id="Phobius"/>
    </source>
</evidence>
<evidence type="ECO:0000256" key="6">
    <source>
        <dbReference type="ARBA" id="ARBA00022882"/>
    </source>
</evidence>
<proteinExistence type="predicted"/>
<evidence type="ECO:0000256" key="9">
    <source>
        <dbReference type="ARBA" id="ARBA00023065"/>
    </source>
</evidence>
<evidence type="ECO:0000313" key="14">
    <source>
        <dbReference type="EMBL" id="XDU67695.1"/>
    </source>
</evidence>
<dbReference type="Gene3D" id="1.20.120.350">
    <property type="entry name" value="Voltage-gated potassium channels. Chain C"/>
    <property type="match status" value="1"/>
</dbReference>
<dbReference type="SUPFAM" id="SSF81324">
    <property type="entry name" value="Voltage-gated potassium channels"/>
    <property type="match status" value="1"/>
</dbReference>
<sequence>MKNKIHKIKSDINKNKKFKINYQIFFIFLAIYSFATTLLDLHGDIHISENSLLNFIDFSIYLIFAIDYIIRFIFAKHKADFIENNIPDLISIIPYYSIFRLFRIFKIRKFAKIFRHLKLSRFYLFVKKTYKKIKKFLKLNGLIYLLIMAGLGIIISALVISYVEKMNYGDSLWWAFVTATTVGYGDISPKTYIGRFVAIFLMLIGIGTFGMITGTIATYFLNKQNDVAPNDDLDKYILNSENFSDSEKKEIITFIHFIKSKREK</sequence>
<keyword evidence="5" id="KW-0631">Potassium channel</keyword>
<dbReference type="GO" id="GO:0001508">
    <property type="term" value="P:action potential"/>
    <property type="evidence" value="ECO:0007669"/>
    <property type="project" value="TreeGrafter"/>
</dbReference>
<keyword evidence="4 12" id="KW-0812">Transmembrane</keyword>
<keyword evidence="7" id="KW-0630">Potassium</keyword>
<keyword evidence="2" id="KW-0813">Transport</keyword>
<comment type="subcellular location">
    <subcellularLocation>
        <location evidence="1">Membrane</location>
        <topology evidence="1">Multi-pass membrane protein</topology>
    </subcellularLocation>
</comment>
<dbReference type="GO" id="GO:0005249">
    <property type="term" value="F:voltage-gated potassium channel activity"/>
    <property type="evidence" value="ECO:0007669"/>
    <property type="project" value="InterPro"/>
</dbReference>
<feature type="transmembrane region" description="Helical" evidence="12">
    <location>
        <begin position="20"/>
        <end position="39"/>
    </location>
</feature>
<protein>
    <submittedName>
        <fullName evidence="14">Potassium channel family protein</fullName>
    </submittedName>
</protein>
<feature type="transmembrane region" description="Helical" evidence="12">
    <location>
        <begin position="196"/>
        <end position="221"/>
    </location>
</feature>
<dbReference type="PANTHER" id="PTHR11537">
    <property type="entry name" value="VOLTAGE-GATED POTASSIUM CHANNEL"/>
    <property type="match status" value="1"/>
</dbReference>
<gene>
    <name evidence="14" type="ORF">AB8B22_04575</name>
</gene>
<dbReference type="RefSeq" id="WP_369711825.1">
    <property type="nucleotide sequence ID" value="NZ_CP165644.1"/>
</dbReference>
<keyword evidence="8 12" id="KW-1133">Transmembrane helix</keyword>
<evidence type="ECO:0000256" key="7">
    <source>
        <dbReference type="ARBA" id="ARBA00022958"/>
    </source>
</evidence>
<evidence type="ECO:0000256" key="5">
    <source>
        <dbReference type="ARBA" id="ARBA00022826"/>
    </source>
</evidence>
<feature type="transmembrane region" description="Helical" evidence="12">
    <location>
        <begin position="141"/>
        <end position="163"/>
    </location>
</feature>
<dbReference type="AlphaFoldDB" id="A0AB39VKA5"/>
<dbReference type="Gene3D" id="1.10.287.70">
    <property type="match status" value="1"/>
</dbReference>
<evidence type="ECO:0000256" key="1">
    <source>
        <dbReference type="ARBA" id="ARBA00004141"/>
    </source>
</evidence>
<evidence type="ECO:0000256" key="10">
    <source>
        <dbReference type="ARBA" id="ARBA00023136"/>
    </source>
</evidence>
<keyword evidence="11 14" id="KW-0407">Ion channel</keyword>
<dbReference type="InterPro" id="IPR028325">
    <property type="entry name" value="VG_K_chnl"/>
</dbReference>
<name>A0AB39VKA5_9FUSO</name>
<evidence type="ECO:0000259" key="13">
    <source>
        <dbReference type="Pfam" id="PF00520"/>
    </source>
</evidence>
<keyword evidence="9" id="KW-0406">Ion transport</keyword>
<dbReference type="PRINTS" id="PR00169">
    <property type="entry name" value="KCHANNEL"/>
</dbReference>
<keyword evidence="3" id="KW-0633">Potassium transport</keyword>
<dbReference type="InterPro" id="IPR005821">
    <property type="entry name" value="Ion_trans_dom"/>
</dbReference>
<reference evidence="14" key="1">
    <citation type="submission" date="2024-07" db="EMBL/GenBank/DDBJ databases">
        <authorList>
            <person name="Li X.-J."/>
            <person name="Wang X."/>
        </authorList>
    </citation>
    <scope>NUCLEOTIDE SEQUENCE</scope>
    <source>
        <strain evidence="14">HSP-334</strain>
    </source>
</reference>
<evidence type="ECO:0000256" key="11">
    <source>
        <dbReference type="ARBA" id="ARBA00023303"/>
    </source>
</evidence>
<keyword evidence="6" id="KW-0851">Voltage-gated channel</keyword>
<dbReference type="KEGG" id="lrug:AB8B22_04575"/>
<dbReference type="Pfam" id="PF00520">
    <property type="entry name" value="Ion_trans"/>
    <property type="match status" value="1"/>
</dbReference>
<organism evidence="14">
    <name type="scientific">Leptotrichia rugosa</name>
    <dbReference type="NCBI Taxonomy" id="3239302"/>
    <lineage>
        <taxon>Bacteria</taxon>
        <taxon>Fusobacteriati</taxon>
        <taxon>Fusobacteriota</taxon>
        <taxon>Fusobacteriia</taxon>
        <taxon>Fusobacteriales</taxon>
        <taxon>Leptotrichiaceae</taxon>
        <taxon>Leptotrichia</taxon>
    </lineage>
</organism>
<evidence type="ECO:0000256" key="2">
    <source>
        <dbReference type="ARBA" id="ARBA00022448"/>
    </source>
</evidence>
<dbReference type="GO" id="GO:0008076">
    <property type="term" value="C:voltage-gated potassium channel complex"/>
    <property type="evidence" value="ECO:0007669"/>
    <property type="project" value="InterPro"/>
</dbReference>